<dbReference type="FunFam" id="1.10.3730.20:FF:000001">
    <property type="entry name" value="Quaternary ammonium compound resistance transporter SugE"/>
    <property type="match status" value="1"/>
</dbReference>
<accession>A0A1H4FFI7</accession>
<evidence type="ECO:0000256" key="7">
    <source>
        <dbReference type="ARBA" id="ARBA00038032"/>
    </source>
</evidence>
<evidence type="ECO:0000256" key="1">
    <source>
        <dbReference type="ARBA" id="ARBA00004651"/>
    </source>
</evidence>
<dbReference type="RefSeq" id="WP_093069851.1">
    <property type="nucleotide sequence ID" value="NZ_FNQP01000020.1"/>
</dbReference>
<dbReference type="STRING" id="525918.SAMN05660964_02954"/>
<evidence type="ECO:0000256" key="8">
    <source>
        <dbReference type="RuleBase" id="RU003942"/>
    </source>
</evidence>
<dbReference type="InterPro" id="IPR037185">
    <property type="entry name" value="EmrE-like"/>
</dbReference>
<gene>
    <name evidence="10" type="ORF">SAMN05660964_02954</name>
</gene>
<comment type="subcellular location">
    <subcellularLocation>
        <location evidence="1 8">Cell membrane</location>
        <topology evidence="1 8">Multi-pass membrane protein</topology>
    </subcellularLocation>
</comment>
<keyword evidence="5 9" id="KW-1133">Transmembrane helix</keyword>
<evidence type="ECO:0000256" key="4">
    <source>
        <dbReference type="ARBA" id="ARBA00022692"/>
    </source>
</evidence>
<dbReference type="InterPro" id="IPR045324">
    <property type="entry name" value="Small_multidrug_res"/>
</dbReference>
<reference evidence="10 11" key="1">
    <citation type="submission" date="2016-10" db="EMBL/GenBank/DDBJ databases">
        <authorList>
            <person name="de Groot N.N."/>
        </authorList>
    </citation>
    <scope>NUCLEOTIDE SEQUENCE [LARGE SCALE GENOMIC DNA]</scope>
    <source>
        <strain evidence="10 11">DSM 21228</strain>
    </source>
</reference>
<evidence type="ECO:0000256" key="5">
    <source>
        <dbReference type="ARBA" id="ARBA00022989"/>
    </source>
</evidence>
<dbReference type="GO" id="GO:0005886">
    <property type="term" value="C:plasma membrane"/>
    <property type="evidence" value="ECO:0007669"/>
    <property type="project" value="UniProtKB-SubCell"/>
</dbReference>
<protein>
    <submittedName>
        <fullName evidence="10">Small multidrug resistance pump</fullName>
    </submittedName>
</protein>
<evidence type="ECO:0000256" key="6">
    <source>
        <dbReference type="ARBA" id="ARBA00023136"/>
    </source>
</evidence>
<dbReference type="GO" id="GO:0031460">
    <property type="term" value="P:glycine betaine transport"/>
    <property type="evidence" value="ECO:0007669"/>
    <property type="project" value="TreeGrafter"/>
</dbReference>
<dbReference type="GO" id="GO:0015199">
    <property type="term" value="F:amino-acid betaine transmembrane transporter activity"/>
    <property type="evidence" value="ECO:0007669"/>
    <property type="project" value="TreeGrafter"/>
</dbReference>
<dbReference type="InterPro" id="IPR000390">
    <property type="entry name" value="Small_drug/metabolite_transptr"/>
</dbReference>
<dbReference type="GO" id="GO:1990961">
    <property type="term" value="P:xenobiotic detoxification by transmembrane export across the plasma membrane"/>
    <property type="evidence" value="ECO:0007669"/>
    <property type="project" value="UniProtKB-ARBA"/>
</dbReference>
<dbReference type="Pfam" id="PF00893">
    <property type="entry name" value="Multi_Drug_Res"/>
    <property type="match status" value="1"/>
</dbReference>
<keyword evidence="2" id="KW-0813">Transport</keyword>
<keyword evidence="3" id="KW-1003">Cell membrane</keyword>
<evidence type="ECO:0000313" key="11">
    <source>
        <dbReference type="Proteomes" id="UP000199397"/>
    </source>
</evidence>
<dbReference type="Proteomes" id="UP000199397">
    <property type="component" value="Unassembled WGS sequence"/>
</dbReference>
<dbReference type="PANTHER" id="PTHR30561">
    <property type="entry name" value="SMR FAMILY PROTON-DEPENDENT DRUG EFFLUX TRANSPORTER SUGE"/>
    <property type="match status" value="1"/>
</dbReference>
<evidence type="ECO:0000256" key="9">
    <source>
        <dbReference type="SAM" id="Phobius"/>
    </source>
</evidence>
<evidence type="ECO:0000256" key="2">
    <source>
        <dbReference type="ARBA" id="ARBA00022448"/>
    </source>
</evidence>
<dbReference type="GO" id="GO:0015220">
    <property type="term" value="F:choline transmembrane transporter activity"/>
    <property type="evidence" value="ECO:0007669"/>
    <property type="project" value="TreeGrafter"/>
</dbReference>
<sequence>MSYFYLALAIIAEVIATSSLRATEEFTKPIPTLIMIVGYGFAFYFMTLALRTLPLGFTYAVWSGLGIVLISIIGIIMYDERLDLPAVLGMGMIIAGVVVIQMFSKIVKH</sequence>
<feature type="transmembrane region" description="Helical" evidence="9">
    <location>
        <begin position="84"/>
        <end position="103"/>
    </location>
</feature>
<keyword evidence="6 9" id="KW-0472">Membrane</keyword>
<dbReference type="AlphaFoldDB" id="A0A1H4FFI7"/>
<dbReference type="OrthoDB" id="9808638at2"/>
<dbReference type="Gene3D" id="1.10.3730.20">
    <property type="match status" value="1"/>
</dbReference>
<name>A0A1H4FFI7_9GAMM</name>
<dbReference type="EMBL" id="FNQP01000020">
    <property type="protein sequence ID" value="SEA96046.1"/>
    <property type="molecule type" value="Genomic_DNA"/>
</dbReference>
<evidence type="ECO:0000313" key="10">
    <source>
        <dbReference type="EMBL" id="SEA96046.1"/>
    </source>
</evidence>
<dbReference type="PANTHER" id="PTHR30561:SF1">
    <property type="entry name" value="MULTIDRUG TRANSPORTER EMRE"/>
    <property type="match status" value="1"/>
</dbReference>
<keyword evidence="4 8" id="KW-0812">Transmembrane</keyword>
<dbReference type="SUPFAM" id="SSF103481">
    <property type="entry name" value="Multidrug resistance efflux transporter EmrE"/>
    <property type="match status" value="1"/>
</dbReference>
<keyword evidence="11" id="KW-1185">Reference proteome</keyword>
<proteinExistence type="inferred from homology"/>
<dbReference type="GO" id="GO:0015297">
    <property type="term" value="F:antiporter activity"/>
    <property type="evidence" value="ECO:0007669"/>
    <property type="project" value="TreeGrafter"/>
</dbReference>
<feature type="transmembrane region" description="Helical" evidence="9">
    <location>
        <begin position="57"/>
        <end position="78"/>
    </location>
</feature>
<evidence type="ECO:0000256" key="3">
    <source>
        <dbReference type="ARBA" id="ARBA00022475"/>
    </source>
</evidence>
<comment type="similarity">
    <text evidence="7 8">Belongs to the drug/metabolite transporter (DMT) superfamily. Small multidrug resistance (SMR) (TC 2.A.7.1) family.</text>
</comment>
<feature type="transmembrane region" description="Helical" evidence="9">
    <location>
        <begin position="32"/>
        <end position="50"/>
    </location>
</feature>
<organism evidence="10 11">
    <name type="scientific">Thiothrix caldifontis</name>
    <dbReference type="NCBI Taxonomy" id="525918"/>
    <lineage>
        <taxon>Bacteria</taxon>
        <taxon>Pseudomonadati</taxon>
        <taxon>Pseudomonadota</taxon>
        <taxon>Gammaproteobacteria</taxon>
        <taxon>Thiotrichales</taxon>
        <taxon>Thiotrichaceae</taxon>
        <taxon>Thiothrix</taxon>
    </lineage>
</organism>